<keyword evidence="3" id="KW-1185">Reference proteome</keyword>
<proteinExistence type="predicted"/>
<comment type="caution">
    <text evidence="2">The sequence shown here is derived from an EMBL/GenBank/DDBJ whole genome shotgun (WGS) entry which is preliminary data.</text>
</comment>
<evidence type="ECO:0000256" key="1">
    <source>
        <dbReference type="SAM" id="MobiDB-lite"/>
    </source>
</evidence>
<accession>A0A9D3TDN0</accession>
<dbReference type="Proteomes" id="UP001046870">
    <property type="component" value="Chromosome 6"/>
</dbReference>
<feature type="region of interest" description="Disordered" evidence="1">
    <location>
        <begin position="27"/>
        <end position="61"/>
    </location>
</feature>
<evidence type="ECO:0000313" key="2">
    <source>
        <dbReference type="EMBL" id="KAG7476376.1"/>
    </source>
</evidence>
<name>A0A9D3TDN0_MEGAT</name>
<organism evidence="2 3">
    <name type="scientific">Megalops atlanticus</name>
    <name type="common">Tarpon</name>
    <name type="synonym">Clupea gigantea</name>
    <dbReference type="NCBI Taxonomy" id="7932"/>
    <lineage>
        <taxon>Eukaryota</taxon>
        <taxon>Metazoa</taxon>
        <taxon>Chordata</taxon>
        <taxon>Craniata</taxon>
        <taxon>Vertebrata</taxon>
        <taxon>Euteleostomi</taxon>
        <taxon>Actinopterygii</taxon>
        <taxon>Neopterygii</taxon>
        <taxon>Teleostei</taxon>
        <taxon>Elopiformes</taxon>
        <taxon>Megalopidae</taxon>
        <taxon>Megalops</taxon>
    </lineage>
</organism>
<dbReference type="AlphaFoldDB" id="A0A9D3TDN0"/>
<protein>
    <submittedName>
        <fullName evidence="2">Uncharacterized protein</fullName>
    </submittedName>
</protein>
<sequence length="93" mass="10748">MVSCWKPAVVRCDWLGCIDSSLGAELRAADTPPSPCPCCRRRKRRSRDAPAPNTRREVNDKQVTLSLKSQTRRMEDGRLRRLSFRVLRSRHRA</sequence>
<gene>
    <name evidence="2" type="ORF">MATL_G00082220</name>
</gene>
<reference evidence="2" key="1">
    <citation type="submission" date="2021-01" db="EMBL/GenBank/DDBJ databases">
        <authorList>
            <person name="Zahm M."/>
            <person name="Roques C."/>
            <person name="Cabau C."/>
            <person name="Klopp C."/>
            <person name="Donnadieu C."/>
            <person name="Jouanno E."/>
            <person name="Lampietro C."/>
            <person name="Louis A."/>
            <person name="Herpin A."/>
            <person name="Echchiki A."/>
            <person name="Berthelot C."/>
            <person name="Parey E."/>
            <person name="Roest-Crollius H."/>
            <person name="Braasch I."/>
            <person name="Postlethwait J."/>
            <person name="Bobe J."/>
            <person name="Montfort J."/>
            <person name="Bouchez O."/>
            <person name="Begum T."/>
            <person name="Mejri S."/>
            <person name="Adams A."/>
            <person name="Chen W.-J."/>
            <person name="Guiguen Y."/>
        </authorList>
    </citation>
    <scope>NUCLEOTIDE SEQUENCE</scope>
    <source>
        <strain evidence="2">YG-15Mar2019-1</strain>
        <tissue evidence="2">Brain</tissue>
    </source>
</reference>
<evidence type="ECO:0000313" key="3">
    <source>
        <dbReference type="Proteomes" id="UP001046870"/>
    </source>
</evidence>
<dbReference type="EMBL" id="JAFDVH010000006">
    <property type="protein sequence ID" value="KAG7476376.1"/>
    <property type="molecule type" value="Genomic_DNA"/>
</dbReference>